<keyword evidence="1" id="KW-0175">Coiled coil</keyword>
<dbReference type="Proteomes" id="UP000268553">
    <property type="component" value="Unassembled WGS sequence"/>
</dbReference>
<name>A0A3R8R3H2_9SPHN</name>
<dbReference type="AlphaFoldDB" id="A0A3R8R3H2"/>
<sequence length="61" mass="6772">MRRVLCSLSLTVTCFLTMGCQRDFDAQYAETEAKVKAAEAKIDAEMAKEAKREPVENGNSD</sequence>
<reference evidence="2 3" key="1">
    <citation type="submission" date="2018-12" db="EMBL/GenBank/DDBJ databases">
        <authorList>
            <person name="Kim S.-J."/>
            <person name="Jung G.-Y."/>
        </authorList>
    </citation>
    <scope>NUCLEOTIDE SEQUENCE [LARGE SCALE GENOMIC DNA]</scope>
    <source>
        <strain evidence="2 3">03SU3-P</strain>
    </source>
</reference>
<dbReference type="PROSITE" id="PS51257">
    <property type="entry name" value="PROKAR_LIPOPROTEIN"/>
    <property type="match status" value="1"/>
</dbReference>
<gene>
    <name evidence="2" type="ORF">D7D48_08790</name>
</gene>
<dbReference type="EMBL" id="RWJI01000002">
    <property type="protein sequence ID" value="RRQ51083.1"/>
    <property type="molecule type" value="Genomic_DNA"/>
</dbReference>
<comment type="caution">
    <text evidence="2">The sequence shown here is derived from an EMBL/GenBank/DDBJ whole genome shotgun (WGS) entry which is preliminary data.</text>
</comment>
<protein>
    <submittedName>
        <fullName evidence="2">Uncharacterized protein</fullName>
    </submittedName>
</protein>
<organism evidence="2 3">
    <name type="scientific">Sphingorhabdus wooponensis</name>
    <dbReference type="NCBI Taxonomy" id="940136"/>
    <lineage>
        <taxon>Bacteria</taxon>
        <taxon>Pseudomonadati</taxon>
        <taxon>Pseudomonadota</taxon>
        <taxon>Alphaproteobacteria</taxon>
        <taxon>Sphingomonadales</taxon>
        <taxon>Sphingomonadaceae</taxon>
        <taxon>Sphingorhabdus</taxon>
    </lineage>
</organism>
<evidence type="ECO:0000256" key="1">
    <source>
        <dbReference type="SAM" id="Coils"/>
    </source>
</evidence>
<feature type="coiled-coil region" evidence="1">
    <location>
        <begin position="21"/>
        <end position="48"/>
    </location>
</feature>
<evidence type="ECO:0000313" key="3">
    <source>
        <dbReference type="Proteomes" id="UP000268553"/>
    </source>
</evidence>
<evidence type="ECO:0000313" key="2">
    <source>
        <dbReference type="EMBL" id="RRQ51083.1"/>
    </source>
</evidence>
<keyword evidence="3" id="KW-1185">Reference proteome</keyword>
<accession>A0A3R8R3H2</accession>
<proteinExistence type="predicted"/>
<dbReference type="RefSeq" id="WP_125231056.1">
    <property type="nucleotide sequence ID" value="NZ_RWJI01000002.1"/>
</dbReference>